<dbReference type="OrthoDB" id="982267at2"/>
<name>A0A399QYM8_9PROT</name>
<dbReference type="Proteomes" id="UP000265431">
    <property type="component" value="Unassembled WGS sequence"/>
</dbReference>
<organism evidence="1 2">
    <name type="scientific">Henriciella barbarensis</name>
    <dbReference type="NCBI Taxonomy" id="86342"/>
    <lineage>
        <taxon>Bacteria</taxon>
        <taxon>Pseudomonadati</taxon>
        <taxon>Pseudomonadota</taxon>
        <taxon>Alphaproteobacteria</taxon>
        <taxon>Hyphomonadales</taxon>
        <taxon>Hyphomonadaceae</taxon>
        <taxon>Henriciella</taxon>
    </lineage>
</organism>
<evidence type="ECO:0000313" key="1">
    <source>
        <dbReference type="EMBL" id="RIJ23334.1"/>
    </source>
</evidence>
<accession>A0A399QYM8</accession>
<dbReference type="EMBL" id="QWGB01000005">
    <property type="protein sequence ID" value="RIJ23334.1"/>
    <property type="molecule type" value="Genomic_DNA"/>
</dbReference>
<gene>
    <name evidence="1" type="ORF">D1224_03390</name>
</gene>
<reference evidence="1 2" key="1">
    <citation type="submission" date="2018-08" db="EMBL/GenBank/DDBJ databases">
        <title>Henriciella mobilis sp. nov., isolated from seawater.</title>
        <authorList>
            <person name="Cheng H."/>
            <person name="Wu Y.-H."/>
            <person name="Xu X.-W."/>
            <person name="Guo L.-L."/>
        </authorList>
    </citation>
    <scope>NUCLEOTIDE SEQUENCE [LARGE SCALE GENOMIC DNA]</scope>
    <source>
        <strain evidence="1 2">CCUG66934</strain>
    </source>
</reference>
<comment type="caution">
    <text evidence="1">The sequence shown here is derived from an EMBL/GenBank/DDBJ whole genome shotgun (WGS) entry which is preliminary data.</text>
</comment>
<evidence type="ECO:0000313" key="2">
    <source>
        <dbReference type="Proteomes" id="UP000265431"/>
    </source>
</evidence>
<dbReference type="AlphaFoldDB" id="A0A399QYM8"/>
<proteinExistence type="predicted"/>
<sequence>MVSDFENLERQLPYYLTQGRDALLKELKAFFTSQQGHYYYEGPNDEIYQGDAWRGLEFYHFDTGKKITARAIVLSNTCDVAPENRRVFPRRITFAPLTPFSQYRSALVNFGWSDSQIEPHLEDIKKQRITSVFHLPSGGGLEEDHLARLDDIHSVPAAAHEKNAEREKLFTLSQFGHYVFLFKLSIHFCRFQEEIVRSPEQSETAIFGQA</sequence>
<protein>
    <submittedName>
        <fullName evidence="1">Uncharacterized protein</fullName>
    </submittedName>
</protein>
<dbReference type="RefSeq" id="WP_119378523.1">
    <property type="nucleotide sequence ID" value="NZ_QWGB01000005.1"/>
</dbReference>
<keyword evidence="2" id="KW-1185">Reference proteome</keyword>